<evidence type="ECO:0000256" key="7">
    <source>
        <dbReference type="ARBA" id="ARBA00023136"/>
    </source>
</evidence>
<sequence length="127" mass="13174">MASDKPPPYSATAASNEASFMASAPADEATKAQHPPPYGWTPGSSSHAHPPPTGSYNAGGTYGATDTSYPQAQVIIVGGCPACRVGILYDDFTLLGILMAILFFPMGILCCLALRQKRCSNCGAIYG</sequence>
<keyword evidence="8" id="KW-0458">Lysosome</keyword>
<protein>
    <recommendedName>
        <fullName evidence="9">Membrane protein BRI3</fullName>
    </recommendedName>
    <alternativeName>
        <fullName evidence="10">Brain protein I3</fullName>
    </alternativeName>
</protein>
<evidence type="ECO:0000256" key="1">
    <source>
        <dbReference type="ARBA" id="ARBA00004155"/>
    </source>
</evidence>
<organism evidence="14">
    <name type="scientific">Darwinula stevensoni</name>
    <dbReference type="NCBI Taxonomy" id="69355"/>
    <lineage>
        <taxon>Eukaryota</taxon>
        <taxon>Metazoa</taxon>
        <taxon>Ecdysozoa</taxon>
        <taxon>Arthropoda</taxon>
        <taxon>Crustacea</taxon>
        <taxon>Oligostraca</taxon>
        <taxon>Ostracoda</taxon>
        <taxon>Podocopa</taxon>
        <taxon>Podocopida</taxon>
        <taxon>Darwinulocopina</taxon>
        <taxon>Darwinuloidea</taxon>
        <taxon>Darwinulidae</taxon>
        <taxon>Darwinula</taxon>
    </lineage>
</organism>
<evidence type="ECO:0000256" key="10">
    <source>
        <dbReference type="ARBA" id="ARBA00035449"/>
    </source>
</evidence>
<comment type="subcellular location">
    <subcellularLocation>
        <location evidence="2">Cytoplasm</location>
        <location evidence="2">Perinuclear region</location>
    </subcellularLocation>
    <subcellularLocation>
        <location evidence="1">Lysosome membrane</location>
        <topology evidence="1">Multi-pass membrane protein</topology>
    </subcellularLocation>
</comment>
<dbReference type="PANTHER" id="PTHR13551:SF1">
    <property type="entry name" value="MEMBRANE PROTEIN BRI3"/>
    <property type="match status" value="1"/>
</dbReference>
<dbReference type="GO" id="GO:0048471">
    <property type="term" value="C:perinuclear region of cytoplasm"/>
    <property type="evidence" value="ECO:0007669"/>
    <property type="project" value="UniProtKB-SubCell"/>
</dbReference>
<dbReference type="Proteomes" id="UP000677054">
    <property type="component" value="Unassembled WGS sequence"/>
</dbReference>
<comment type="similarity">
    <text evidence="3">Belongs to the BRI3 family.</text>
</comment>
<evidence type="ECO:0000256" key="12">
    <source>
        <dbReference type="SAM" id="MobiDB-lite"/>
    </source>
</evidence>
<gene>
    <name evidence="14" type="ORF">DSTB1V02_LOCUS12650</name>
</gene>
<evidence type="ECO:0000256" key="9">
    <source>
        <dbReference type="ARBA" id="ARBA00035284"/>
    </source>
</evidence>
<evidence type="ECO:0000256" key="8">
    <source>
        <dbReference type="ARBA" id="ARBA00023228"/>
    </source>
</evidence>
<evidence type="ECO:0000256" key="3">
    <source>
        <dbReference type="ARBA" id="ARBA00008090"/>
    </source>
</evidence>
<evidence type="ECO:0000256" key="4">
    <source>
        <dbReference type="ARBA" id="ARBA00022490"/>
    </source>
</evidence>
<reference evidence="14" key="1">
    <citation type="submission" date="2020-11" db="EMBL/GenBank/DDBJ databases">
        <authorList>
            <person name="Tran Van P."/>
        </authorList>
    </citation>
    <scope>NUCLEOTIDE SEQUENCE</scope>
</reference>
<dbReference type="InterPro" id="IPR019317">
    <property type="entry name" value="BRI3"/>
</dbReference>
<evidence type="ECO:0000256" key="2">
    <source>
        <dbReference type="ARBA" id="ARBA00004556"/>
    </source>
</evidence>
<comment type="subunit">
    <text evidence="11">Interacts with BRI3BP. Interacts with MGAT1 and IFITM3.</text>
</comment>
<dbReference type="EMBL" id="CAJPEV010005007">
    <property type="protein sequence ID" value="CAG0902612.1"/>
    <property type="molecule type" value="Genomic_DNA"/>
</dbReference>
<evidence type="ECO:0000256" key="11">
    <source>
        <dbReference type="ARBA" id="ARBA00046593"/>
    </source>
</evidence>
<keyword evidence="15" id="KW-1185">Reference proteome</keyword>
<dbReference type="PANTHER" id="PTHR13551">
    <property type="entry name" value="BRAIN PROTEIN I3"/>
    <property type="match status" value="1"/>
</dbReference>
<evidence type="ECO:0000313" key="14">
    <source>
        <dbReference type="EMBL" id="CAD7252899.1"/>
    </source>
</evidence>
<evidence type="ECO:0000256" key="5">
    <source>
        <dbReference type="ARBA" id="ARBA00022692"/>
    </source>
</evidence>
<proteinExistence type="inferred from homology"/>
<keyword evidence="5 13" id="KW-0812">Transmembrane</keyword>
<dbReference type="GO" id="GO:0005765">
    <property type="term" value="C:lysosomal membrane"/>
    <property type="evidence" value="ECO:0007669"/>
    <property type="project" value="UniProtKB-SubCell"/>
</dbReference>
<evidence type="ECO:0000313" key="15">
    <source>
        <dbReference type="Proteomes" id="UP000677054"/>
    </source>
</evidence>
<dbReference type="AlphaFoldDB" id="A0A7R9FS53"/>
<feature type="region of interest" description="Disordered" evidence="12">
    <location>
        <begin position="24"/>
        <end position="60"/>
    </location>
</feature>
<keyword evidence="6 13" id="KW-1133">Transmembrane helix</keyword>
<keyword evidence="4" id="KW-0963">Cytoplasm</keyword>
<name>A0A7R9FS53_9CRUS</name>
<dbReference type="EMBL" id="LR904524">
    <property type="protein sequence ID" value="CAD7252899.1"/>
    <property type="molecule type" value="Genomic_DNA"/>
</dbReference>
<feature type="transmembrane region" description="Helical" evidence="13">
    <location>
        <begin position="94"/>
        <end position="114"/>
    </location>
</feature>
<evidence type="ECO:0000256" key="13">
    <source>
        <dbReference type="SAM" id="Phobius"/>
    </source>
</evidence>
<dbReference type="OrthoDB" id="2564984at2759"/>
<dbReference type="Pfam" id="PF10164">
    <property type="entry name" value="BRI3"/>
    <property type="match status" value="1"/>
</dbReference>
<keyword evidence="7 13" id="KW-0472">Membrane</keyword>
<evidence type="ECO:0000256" key="6">
    <source>
        <dbReference type="ARBA" id="ARBA00022989"/>
    </source>
</evidence>
<accession>A0A7R9FS53</accession>